<dbReference type="GO" id="GO:0006565">
    <property type="term" value="P:L-serine catabolic process"/>
    <property type="evidence" value="ECO:0007669"/>
    <property type="project" value="TreeGrafter"/>
</dbReference>
<feature type="domain" description="Tryptophan synthase beta chain-like PALP" evidence="8">
    <location>
        <begin position="71"/>
        <end position="359"/>
    </location>
</feature>
<keyword evidence="3" id="KW-0663">Pyridoxal phosphate</keyword>
<keyword evidence="10" id="KW-1185">Reference proteome</keyword>
<evidence type="ECO:0000256" key="3">
    <source>
        <dbReference type="ARBA" id="ARBA00022898"/>
    </source>
</evidence>
<evidence type="ECO:0000313" key="10">
    <source>
        <dbReference type="Proteomes" id="UP000594262"/>
    </source>
</evidence>
<dbReference type="Proteomes" id="UP000594262">
    <property type="component" value="Unplaced"/>
</dbReference>
<dbReference type="GO" id="GO:0030170">
    <property type="term" value="F:pyridoxal phosphate binding"/>
    <property type="evidence" value="ECO:0007669"/>
    <property type="project" value="InterPro"/>
</dbReference>
<accession>A0A7M5UTW1</accession>
<dbReference type="GO" id="GO:0004794">
    <property type="term" value="F:threonine deaminase activity"/>
    <property type="evidence" value="ECO:0007669"/>
    <property type="project" value="TreeGrafter"/>
</dbReference>
<dbReference type="PANTHER" id="PTHR48078">
    <property type="entry name" value="THREONINE DEHYDRATASE, MITOCHONDRIAL-RELATED"/>
    <property type="match status" value="1"/>
</dbReference>
<evidence type="ECO:0000313" key="9">
    <source>
        <dbReference type="EnsemblMetazoa" id="CLYHEMP004115.2"/>
    </source>
</evidence>
<dbReference type="CDD" id="cd01562">
    <property type="entry name" value="Thr-dehyd"/>
    <property type="match status" value="1"/>
</dbReference>
<dbReference type="EC" id="4.3.1.17" evidence="2"/>
<proteinExistence type="predicted"/>
<dbReference type="EnsemblMetazoa" id="CLYHEMT004115.2">
    <property type="protein sequence ID" value="CLYHEMP004115.2"/>
    <property type="gene ID" value="CLYHEMG004115"/>
</dbReference>
<sequence>MFQHDGGRSWNKGKSGKSVSETICPFFCQQIVKFSFSSTTKIKIHMIKMSTSPEDFIKGTAKAYDRVSKIALKTPLLKSLWLSNLTGCNVYMKMESEQITRSFKIRGAVNKMSSVIESGADNVVTASSGNHGLACAYAGSKLGVCVTIYCPLTASPAKLTAIQSYSNATVTKHGDECAETESYARSQANNKNIPYMSPYNDVDNIFGQATIAYEILEDLPDVNAVFIPVGGGGLASGISGYLKATNKDIVTIGCQPEGNAAMYHCIQADRILEDNSFLKDTLADGVAGGVEPGAVTFDLCKQNIDKWSLVGEDEIEKAVFDMIDKEKKLVEGAACLAIAALLRMKAEFQGKNVVLIMCGGNINTSVVASVCSKFLS</sequence>
<dbReference type="OrthoDB" id="4418812at2759"/>
<evidence type="ECO:0000256" key="4">
    <source>
        <dbReference type="ARBA" id="ARBA00023239"/>
    </source>
</evidence>
<keyword evidence="4" id="KW-0456">Lyase</keyword>
<dbReference type="SUPFAM" id="SSF53686">
    <property type="entry name" value="Tryptophan synthase beta subunit-like PLP-dependent enzymes"/>
    <property type="match status" value="1"/>
</dbReference>
<evidence type="ECO:0000256" key="5">
    <source>
        <dbReference type="ARBA" id="ARBA00041766"/>
    </source>
</evidence>
<evidence type="ECO:0000256" key="6">
    <source>
        <dbReference type="ARBA" id="ARBA00042605"/>
    </source>
</evidence>
<dbReference type="InterPro" id="IPR050147">
    <property type="entry name" value="Ser/Thr_Dehydratase"/>
</dbReference>
<dbReference type="GO" id="GO:0009097">
    <property type="term" value="P:isoleucine biosynthetic process"/>
    <property type="evidence" value="ECO:0007669"/>
    <property type="project" value="TreeGrafter"/>
</dbReference>
<organism evidence="9 10">
    <name type="scientific">Clytia hemisphaerica</name>
    <dbReference type="NCBI Taxonomy" id="252671"/>
    <lineage>
        <taxon>Eukaryota</taxon>
        <taxon>Metazoa</taxon>
        <taxon>Cnidaria</taxon>
        <taxon>Hydrozoa</taxon>
        <taxon>Hydroidolina</taxon>
        <taxon>Leptothecata</taxon>
        <taxon>Obeliida</taxon>
        <taxon>Clytiidae</taxon>
        <taxon>Clytia</taxon>
    </lineage>
</organism>
<dbReference type="InterPro" id="IPR001926">
    <property type="entry name" value="TrpB-like_PALP"/>
</dbReference>
<name>A0A7M5UTW1_9CNID</name>
<evidence type="ECO:0000256" key="2">
    <source>
        <dbReference type="ARBA" id="ARBA00012093"/>
    </source>
</evidence>
<comment type="cofactor">
    <cofactor evidence="1">
        <name>pyridoxal 5'-phosphate</name>
        <dbReference type="ChEBI" id="CHEBI:597326"/>
    </cofactor>
</comment>
<dbReference type="Pfam" id="PF00291">
    <property type="entry name" value="PALP"/>
    <property type="match status" value="1"/>
</dbReference>
<dbReference type="GeneID" id="136810513"/>
<dbReference type="PROSITE" id="PS00165">
    <property type="entry name" value="DEHYDRATASE_SER_THR"/>
    <property type="match status" value="1"/>
</dbReference>
<dbReference type="GO" id="GO:0003941">
    <property type="term" value="F:L-serine ammonia-lyase activity"/>
    <property type="evidence" value="ECO:0007669"/>
    <property type="project" value="UniProtKB-EC"/>
</dbReference>
<dbReference type="Gene3D" id="3.40.50.1100">
    <property type="match status" value="2"/>
</dbReference>
<dbReference type="GO" id="GO:0006567">
    <property type="term" value="P:L-threonine catabolic process"/>
    <property type="evidence" value="ECO:0007669"/>
    <property type="project" value="TreeGrafter"/>
</dbReference>
<evidence type="ECO:0000259" key="8">
    <source>
        <dbReference type="Pfam" id="PF00291"/>
    </source>
</evidence>
<evidence type="ECO:0000256" key="1">
    <source>
        <dbReference type="ARBA" id="ARBA00001933"/>
    </source>
</evidence>
<comment type="catalytic activity">
    <reaction evidence="7">
        <text>L-serine = pyruvate + NH4(+)</text>
        <dbReference type="Rhea" id="RHEA:19169"/>
        <dbReference type="ChEBI" id="CHEBI:15361"/>
        <dbReference type="ChEBI" id="CHEBI:28938"/>
        <dbReference type="ChEBI" id="CHEBI:33384"/>
        <dbReference type="EC" id="4.3.1.17"/>
    </reaction>
</comment>
<dbReference type="AlphaFoldDB" id="A0A7M5UTW1"/>
<dbReference type="InterPro" id="IPR000634">
    <property type="entry name" value="Ser/Thr_deHydtase_PyrdxlP-BS"/>
</dbReference>
<dbReference type="InterPro" id="IPR036052">
    <property type="entry name" value="TrpB-like_PALP_sf"/>
</dbReference>
<reference evidence="9" key="1">
    <citation type="submission" date="2021-01" db="UniProtKB">
        <authorList>
            <consortium name="EnsemblMetazoa"/>
        </authorList>
    </citation>
    <scope>IDENTIFICATION</scope>
</reference>
<evidence type="ECO:0000256" key="7">
    <source>
        <dbReference type="ARBA" id="ARBA00049406"/>
    </source>
</evidence>
<dbReference type="PANTHER" id="PTHR48078:SF6">
    <property type="entry name" value="L-THREONINE DEHYDRATASE CATABOLIC TDCB"/>
    <property type="match status" value="1"/>
</dbReference>
<protein>
    <recommendedName>
        <fullName evidence="2">L-serine ammonia-lyase</fullName>
        <ecNumber evidence="2">4.3.1.17</ecNumber>
    </recommendedName>
    <alternativeName>
        <fullName evidence="5">L-serine deaminase</fullName>
    </alternativeName>
    <alternativeName>
        <fullName evidence="6">L-threonine dehydratase</fullName>
    </alternativeName>
</protein>
<dbReference type="RefSeq" id="XP_066923191.1">
    <property type="nucleotide sequence ID" value="XM_067067090.1"/>
</dbReference>